<dbReference type="EMBL" id="JBEPSH010000001">
    <property type="protein sequence ID" value="MET4575628.1"/>
    <property type="molecule type" value="Genomic_DNA"/>
</dbReference>
<evidence type="ECO:0000313" key="3">
    <source>
        <dbReference type="Proteomes" id="UP001549320"/>
    </source>
</evidence>
<keyword evidence="1" id="KW-0812">Transmembrane</keyword>
<sequence>MYFFCFLIGLVFQFAILLILKTGQFADFFTGAYISMLFLLLAIYIDSIFSKKLNAQVKSVLGETMHADCDLNIIELIKMDQFVLAKRCKRNTQGDWFLFGCLASNLIVGLAGSV</sequence>
<comment type="caution">
    <text evidence="2">The sequence shown here is derived from an EMBL/GenBank/DDBJ whole genome shotgun (WGS) entry which is preliminary data.</text>
</comment>
<keyword evidence="1" id="KW-1133">Transmembrane helix</keyword>
<name>A0ABV2Q493_9BURK</name>
<evidence type="ECO:0000313" key="2">
    <source>
        <dbReference type="EMBL" id="MET4575628.1"/>
    </source>
</evidence>
<evidence type="ECO:0000256" key="1">
    <source>
        <dbReference type="SAM" id="Phobius"/>
    </source>
</evidence>
<keyword evidence="3" id="KW-1185">Reference proteome</keyword>
<feature type="transmembrane region" description="Helical" evidence="1">
    <location>
        <begin position="32"/>
        <end position="49"/>
    </location>
</feature>
<feature type="transmembrane region" description="Helical" evidence="1">
    <location>
        <begin position="96"/>
        <end position="113"/>
    </location>
</feature>
<keyword evidence="1" id="KW-0472">Membrane</keyword>
<proteinExistence type="predicted"/>
<organism evidence="2 3">
    <name type="scientific">Ottowia thiooxydans</name>
    <dbReference type="NCBI Taxonomy" id="219182"/>
    <lineage>
        <taxon>Bacteria</taxon>
        <taxon>Pseudomonadati</taxon>
        <taxon>Pseudomonadota</taxon>
        <taxon>Betaproteobacteria</taxon>
        <taxon>Burkholderiales</taxon>
        <taxon>Comamonadaceae</taxon>
        <taxon>Ottowia</taxon>
    </lineage>
</organism>
<evidence type="ECO:0008006" key="4">
    <source>
        <dbReference type="Google" id="ProtNLM"/>
    </source>
</evidence>
<reference evidence="2 3" key="1">
    <citation type="submission" date="2024-06" db="EMBL/GenBank/DDBJ databases">
        <title>Sorghum-associated microbial communities from plants grown in Nebraska, USA.</title>
        <authorList>
            <person name="Schachtman D."/>
        </authorList>
    </citation>
    <scope>NUCLEOTIDE SEQUENCE [LARGE SCALE GENOMIC DNA]</scope>
    <source>
        <strain evidence="2 3">2709</strain>
    </source>
</reference>
<dbReference type="Proteomes" id="UP001549320">
    <property type="component" value="Unassembled WGS sequence"/>
</dbReference>
<gene>
    <name evidence="2" type="ORF">ABIE13_000725</name>
</gene>
<protein>
    <recommendedName>
        <fullName evidence="4">DUF3899 domain-containing protein</fullName>
    </recommendedName>
</protein>
<accession>A0ABV2Q493</accession>